<organism evidence="1 2">
    <name type="scientific">Hyalangium rubrum</name>
    <dbReference type="NCBI Taxonomy" id="3103134"/>
    <lineage>
        <taxon>Bacteria</taxon>
        <taxon>Pseudomonadati</taxon>
        <taxon>Myxococcota</taxon>
        <taxon>Myxococcia</taxon>
        <taxon>Myxococcales</taxon>
        <taxon>Cystobacterineae</taxon>
        <taxon>Archangiaceae</taxon>
        <taxon>Hyalangium</taxon>
    </lineage>
</organism>
<gene>
    <name evidence="1" type="ORF">SYV04_28970</name>
</gene>
<name>A0ABU5HAF4_9BACT</name>
<proteinExistence type="predicted"/>
<dbReference type="Gene3D" id="3.60.15.10">
    <property type="entry name" value="Ribonuclease Z/Hydroxyacylglutathione hydrolase-like"/>
    <property type="match status" value="1"/>
</dbReference>
<dbReference type="InterPro" id="IPR036866">
    <property type="entry name" value="RibonucZ/Hydroxyglut_hydro"/>
</dbReference>
<evidence type="ECO:0000313" key="1">
    <source>
        <dbReference type="EMBL" id="MDY7230463.1"/>
    </source>
</evidence>
<dbReference type="Proteomes" id="UP001291309">
    <property type="component" value="Unassembled WGS sequence"/>
</dbReference>
<dbReference type="PANTHER" id="PTHR43546">
    <property type="entry name" value="UPF0173 METAL-DEPENDENT HYDROLASE MJ1163-RELATED"/>
    <property type="match status" value="1"/>
</dbReference>
<accession>A0ABU5HAF4</accession>
<protein>
    <submittedName>
        <fullName evidence="1">MBL fold metallo-hydrolase</fullName>
    </submittedName>
</protein>
<reference evidence="1 2" key="1">
    <citation type="submission" date="2023-12" db="EMBL/GenBank/DDBJ databases">
        <title>the genome sequence of Hyalangium sp. s54d21.</title>
        <authorList>
            <person name="Zhang X."/>
        </authorList>
    </citation>
    <scope>NUCLEOTIDE SEQUENCE [LARGE SCALE GENOMIC DNA]</scope>
    <source>
        <strain evidence="2">s54d21</strain>
    </source>
</reference>
<keyword evidence="2" id="KW-1185">Reference proteome</keyword>
<evidence type="ECO:0000313" key="2">
    <source>
        <dbReference type="Proteomes" id="UP001291309"/>
    </source>
</evidence>
<dbReference type="Pfam" id="PF13483">
    <property type="entry name" value="Lactamase_B_3"/>
    <property type="match status" value="1"/>
</dbReference>
<sequence>MLRLSSYSLPQLLHGSSKLVPQNMQEAPERLQYLEGLVEYLNLLLNKTRGSEGARPSIEQVLDVYDRIPFARSLVDLTHVRGKLVARERAHARDGLSLDVDRLAVAFPDGRLRTPQSTVTLSTGKATPVVARLLAALRSGASRQALTTVAGGDVANLEAMLDRLIARRVLEELGSAEERTAPQFQAGRGDRFTWLGHASALFQSGGKTVWIDPLLSPHMVWKQDEFGRVFSPSHAEARLFEPYGPGAPQLAPYELPLPDAVCITHQDVDHIDLGVLMTLPDDVPIVVPRRSPEHPWEVDLEGLIRKVLGPERQIRVLAHGETLELGGIRVTAFPFRGEMPPALPHTWNCYLLETERSALACLADSRLAREEEEFLSSRLGGTARPLTLLAGAPLERKTGPGWRDGLTSTELYNDARLYSWYAPLWSMFQPVQVTNVSYAQLERLARRANLQHFFPYARGSAPWFRLLPGDPLYIPINSMSITDLERLEQELARSCTRPRLLPAHYGQPIRIDG</sequence>
<dbReference type="SUPFAM" id="SSF56281">
    <property type="entry name" value="Metallo-hydrolase/oxidoreductase"/>
    <property type="match status" value="1"/>
</dbReference>
<dbReference type="InterPro" id="IPR050114">
    <property type="entry name" value="UPF0173_UPF0282_UlaG_hydrolase"/>
</dbReference>
<comment type="caution">
    <text evidence="1">The sequence shown here is derived from an EMBL/GenBank/DDBJ whole genome shotgun (WGS) entry which is preliminary data.</text>
</comment>
<dbReference type="RefSeq" id="WP_321549185.1">
    <property type="nucleotide sequence ID" value="NZ_JAXIVS010000011.1"/>
</dbReference>
<dbReference type="EMBL" id="JAXIVS010000011">
    <property type="protein sequence ID" value="MDY7230463.1"/>
    <property type="molecule type" value="Genomic_DNA"/>
</dbReference>